<protein>
    <submittedName>
        <fullName evidence="7">Protein lifeguard 3</fullName>
    </submittedName>
</protein>
<comment type="similarity">
    <text evidence="5">Belongs to the BI1 family.</text>
</comment>
<sequence length="113" mass="12439">MTMVMTAQYAVHSVFMAFALTSLSCFGVVLFATITKKDLTSMIGILFIATMCLMGFGFVVIIVGIFTDVRILFVVYAAIGAFLFMIWLAVDVQMIMGGRTYGFPSLQTKYGFP</sequence>
<dbReference type="GO" id="GO:2001234">
    <property type="term" value="P:negative regulation of apoptotic signaling pathway"/>
    <property type="evidence" value="ECO:0007669"/>
    <property type="project" value="TreeGrafter"/>
</dbReference>
<accession>A0A183BXL4</accession>
<dbReference type="PANTHER" id="PTHR23291:SF127">
    <property type="entry name" value="PROTEIN LIFEGUARD 1-LIKE"/>
    <property type="match status" value="1"/>
</dbReference>
<reference evidence="6" key="1">
    <citation type="submission" date="2014-05" db="EMBL/GenBank/DDBJ databases">
        <title>The genome and life-stage specific transcriptomes of Globodera pallida elucidate key aspects of plant parasitism by a cyst nematode.</title>
        <authorList>
            <person name="Cotton J.A."/>
            <person name="Lilley C.J."/>
            <person name="Jones L.M."/>
            <person name="Kikuchi T."/>
            <person name="Reid A.J."/>
            <person name="Thorpe P."/>
            <person name="Tsai I.J."/>
            <person name="Beasley H."/>
            <person name="Blok V."/>
            <person name="Cock P.J.A."/>
            <person name="Van den Akker S.E."/>
            <person name="Holroyd N."/>
            <person name="Hunt M."/>
            <person name="Mantelin S."/>
            <person name="Naghra H."/>
            <person name="Pain A."/>
            <person name="Palomares-Rius J.E."/>
            <person name="Zarowiecki M."/>
            <person name="Berriman M."/>
            <person name="Jones J.T."/>
            <person name="Urwin P.E."/>
        </authorList>
    </citation>
    <scope>NUCLEOTIDE SEQUENCE [LARGE SCALE GENOMIC DNA]</scope>
    <source>
        <strain evidence="6">Lindley</strain>
    </source>
</reference>
<dbReference type="GO" id="GO:0005783">
    <property type="term" value="C:endoplasmic reticulum"/>
    <property type="evidence" value="ECO:0007669"/>
    <property type="project" value="TreeGrafter"/>
</dbReference>
<name>A0A183BXL4_GLOPA</name>
<feature type="transmembrane region" description="Helical" evidence="5">
    <location>
        <begin position="12"/>
        <end position="32"/>
    </location>
</feature>
<dbReference type="PANTHER" id="PTHR23291">
    <property type="entry name" value="BAX INHIBITOR-RELATED"/>
    <property type="match status" value="1"/>
</dbReference>
<reference evidence="7" key="2">
    <citation type="submission" date="2016-06" db="UniProtKB">
        <authorList>
            <consortium name="WormBaseParasite"/>
        </authorList>
    </citation>
    <scope>IDENTIFICATION</scope>
</reference>
<dbReference type="GO" id="GO:0005794">
    <property type="term" value="C:Golgi apparatus"/>
    <property type="evidence" value="ECO:0007669"/>
    <property type="project" value="TreeGrafter"/>
</dbReference>
<evidence type="ECO:0000256" key="2">
    <source>
        <dbReference type="ARBA" id="ARBA00022692"/>
    </source>
</evidence>
<evidence type="ECO:0000256" key="5">
    <source>
        <dbReference type="RuleBase" id="RU004379"/>
    </source>
</evidence>
<feature type="transmembrane region" description="Helical" evidence="5">
    <location>
        <begin position="71"/>
        <end position="90"/>
    </location>
</feature>
<dbReference type="InterPro" id="IPR006214">
    <property type="entry name" value="Bax_inhibitor_1-related"/>
</dbReference>
<keyword evidence="2 5" id="KW-0812">Transmembrane</keyword>
<keyword evidence="6" id="KW-1185">Reference proteome</keyword>
<evidence type="ECO:0000256" key="4">
    <source>
        <dbReference type="ARBA" id="ARBA00023136"/>
    </source>
</evidence>
<comment type="caution">
    <text evidence="5">Lacks conserved residue(s) required for the propagation of feature annotation.</text>
</comment>
<dbReference type="AlphaFoldDB" id="A0A183BXL4"/>
<evidence type="ECO:0000256" key="3">
    <source>
        <dbReference type="ARBA" id="ARBA00022989"/>
    </source>
</evidence>
<organism evidence="6 7">
    <name type="scientific">Globodera pallida</name>
    <name type="common">Potato cyst nematode worm</name>
    <name type="synonym">Heterodera pallida</name>
    <dbReference type="NCBI Taxonomy" id="36090"/>
    <lineage>
        <taxon>Eukaryota</taxon>
        <taxon>Metazoa</taxon>
        <taxon>Ecdysozoa</taxon>
        <taxon>Nematoda</taxon>
        <taxon>Chromadorea</taxon>
        <taxon>Rhabditida</taxon>
        <taxon>Tylenchina</taxon>
        <taxon>Tylenchomorpha</taxon>
        <taxon>Tylenchoidea</taxon>
        <taxon>Heteroderidae</taxon>
        <taxon>Heteroderinae</taxon>
        <taxon>Globodera</taxon>
    </lineage>
</organism>
<evidence type="ECO:0000313" key="7">
    <source>
        <dbReference type="WBParaSite" id="GPLIN_000535400"/>
    </source>
</evidence>
<evidence type="ECO:0000256" key="1">
    <source>
        <dbReference type="ARBA" id="ARBA00004141"/>
    </source>
</evidence>
<dbReference type="Proteomes" id="UP000050741">
    <property type="component" value="Unassembled WGS sequence"/>
</dbReference>
<dbReference type="Pfam" id="PF01027">
    <property type="entry name" value="Bax1-I"/>
    <property type="match status" value="1"/>
</dbReference>
<comment type="subcellular location">
    <subcellularLocation>
        <location evidence="1">Membrane</location>
        <topology evidence="1">Multi-pass membrane protein</topology>
    </subcellularLocation>
</comment>
<keyword evidence="4 5" id="KW-0472">Membrane</keyword>
<feature type="transmembrane region" description="Helical" evidence="5">
    <location>
        <begin position="44"/>
        <end position="65"/>
    </location>
</feature>
<evidence type="ECO:0000313" key="6">
    <source>
        <dbReference type="Proteomes" id="UP000050741"/>
    </source>
</evidence>
<keyword evidence="3 5" id="KW-1133">Transmembrane helix</keyword>
<dbReference type="WBParaSite" id="GPLIN_000535400">
    <property type="protein sequence ID" value="GPLIN_000535400"/>
    <property type="gene ID" value="GPLIN_000535400"/>
</dbReference>
<dbReference type="GO" id="GO:0016020">
    <property type="term" value="C:membrane"/>
    <property type="evidence" value="ECO:0007669"/>
    <property type="project" value="UniProtKB-SubCell"/>
</dbReference>
<proteinExistence type="inferred from homology"/>